<evidence type="ECO:0000256" key="1">
    <source>
        <dbReference type="SAM" id="MobiDB-lite"/>
    </source>
</evidence>
<dbReference type="EMBL" id="CR974422">
    <property type="protein sequence ID" value="CAO78003.1"/>
    <property type="molecule type" value="Genomic_DNA"/>
</dbReference>
<dbReference type="HOGENOM" id="CLU_1844462_0_0_1"/>
<name>A6X8J8_MOUSE</name>
<proteinExistence type="predicted"/>
<feature type="compositionally biased region" description="Polar residues" evidence="1">
    <location>
        <begin position="63"/>
        <end position="73"/>
    </location>
</feature>
<reference evidence="2" key="1">
    <citation type="submission" date="2009-01" db="EMBL/GenBank/DDBJ databases">
        <authorList>
            <person name="Smith M."/>
        </authorList>
    </citation>
    <scope>NUCLEOTIDE SEQUENCE</scope>
</reference>
<evidence type="ECO:0000313" key="2">
    <source>
        <dbReference type="EMBL" id="CAO78003.1"/>
    </source>
</evidence>
<dbReference type="RNAct" id="A6X8J8">
    <property type="molecule type" value="protein"/>
</dbReference>
<feature type="compositionally biased region" description="Basic and acidic residues" evidence="1">
    <location>
        <begin position="22"/>
        <end position="38"/>
    </location>
</feature>
<dbReference type="AlphaFoldDB" id="A6X8J8"/>
<gene>
    <name evidence="2" type="ORF">RP23-123G8.2-001</name>
</gene>
<accession>A6X8J8</accession>
<feature type="region of interest" description="Disordered" evidence="1">
    <location>
        <begin position="1"/>
        <end position="99"/>
    </location>
</feature>
<feature type="compositionally biased region" description="Polar residues" evidence="1">
    <location>
        <begin position="1"/>
        <end position="18"/>
    </location>
</feature>
<protein>
    <submittedName>
        <fullName evidence="2">Novel protein</fullName>
    </submittedName>
</protein>
<organism evidence="2">
    <name type="scientific">Mus musculus</name>
    <name type="common">Mouse</name>
    <dbReference type="NCBI Taxonomy" id="10090"/>
    <lineage>
        <taxon>Eukaryota</taxon>
        <taxon>Metazoa</taxon>
        <taxon>Chordata</taxon>
        <taxon>Craniata</taxon>
        <taxon>Vertebrata</taxon>
        <taxon>Euteleostomi</taxon>
        <taxon>Mammalia</taxon>
        <taxon>Eutheria</taxon>
        <taxon>Euarchontoglires</taxon>
        <taxon>Glires</taxon>
        <taxon>Rodentia</taxon>
        <taxon>Myomorpha</taxon>
        <taxon>Muroidea</taxon>
        <taxon>Muridae</taxon>
        <taxon>Murinae</taxon>
        <taxon>Mus</taxon>
        <taxon>Mus</taxon>
    </lineage>
</organism>
<feature type="compositionally biased region" description="Polar residues" evidence="1">
    <location>
        <begin position="40"/>
        <end position="52"/>
    </location>
</feature>
<sequence length="139" mass="15819">MQGERQTLGKQGRVQSSFLEKMMFRLREPDLRSREKGSDPTGSPSDTWSTGFSGRLGYEKETSWNSTRPSSQGGARIPGWGRFGFRSRKESRPPRVTSPARICCTPQFRISTCMPKAITWTGERSRRHHSCLHRSRASL</sequence>
<dbReference type="SMR" id="A6X8J8"/>